<protein>
    <submittedName>
        <fullName evidence="6">LysR family transcriptional regulator</fullName>
    </submittedName>
</protein>
<dbReference type="InterPro" id="IPR036388">
    <property type="entry name" value="WH-like_DNA-bd_sf"/>
</dbReference>
<comment type="caution">
    <text evidence="6">The sequence shown here is derived from an EMBL/GenBank/DDBJ whole genome shotgun (WGS) entry which is preliminary data.</text>
</comment>
<dbReference type="Pfam" id="PF00126">
    <property type="entry name" value="HTH_1"/>
    <property type="match status" value="1"/>
</dbReference>
<dbReference type="SUPFAM" id="SSF53850">
    <property type="entry name" value="Periplasmic binding protein-like II"/>
    <property type="match status" value="1"/>
</dbReference>
<evidence type="ECO:0000256" key="1">
    <source>
        <dbReference type="ARBA" id="ARBA00009437"/>
    </source>
</evidence>
<dbReference type="InterPro" id="IPR000847">
    <property type="entry name" value="LysR_HTH_N"/>
</dbReference>
<dbReference type="PROSITE" id="PS50931">
    <property type="entry name" value="HTH_LYSR"/>
    <property type="match status" value="1"/>
</dbReference>
<sequence length="277" mass="30298">MGLDLNLLRTFLSIYETRSVTRAAEQLALTQPTVSHALGRLRRQLGDPLFVRGAGGLEPTARAGELALVFRKAVASIDEAVESNRSFDPATTARTFRLCLSDIGELTFLPPVMARLARQAPQASISSVPMDVGQLAHRLARGEVDAAIASIPLEVSGQRRVIRRGHYVCILPGNLARPGPAIGMDQFLELRHVAIDPAAGHQQVDALLESLKIERRIGLYVHHFSVLPNIVVGCGMAAIVPLQLAVLLQQQWPIAVRELPVEVPYFDVTLYWNEEIA</sequence>
<evidence type="ECO:0000256" key="3">
    <source>
        <dbReference type="ARBA" id="ARBA00023125"/>
    </source>
</evidence>
<evidence type="ECO:0000259" key="5">
    <source>
        <dbReference type="PROSITE" id="PS50931"/>
    </source>
</evidence>
<feature type="domain" description="HTH lysR-type" evidence="5">
    <location>
        <begin position="3"/>
        <end position="60"/>
    </location>
</feature>
<dbReference type="InterPro" id="IPR036390">
    <property type="entry name" value="WH_DNA-bd_sf"/>
</dbReference>
<dbReference type="Proteomes" id="UP000523795">
    <property type="component" value="Unassembled WGS sequence"/>
</dbReference>
<comment type="similarity">
    <text evidence="1">Belongs to the LysR transcriptional regulatory family.</text>
</comment>
<gene>
    <name evidence="6" type="ORF">HER39_13895</name>
</gene>
<evidence type="ECO:0000256" key="2">
    <source>
        <dbReference type="ARBA" id="ARBA00023015"/>
    </source>
</evidence>
<dbReference type="Pfam" id="PF03466">
    <property type="entry name" value="LysR_substrate"/>
    <property type="match status" value="1"/>
</dbReference>
<dbReference type="InterPro" id="IPR005119">
    <property type="entry name" value="LysR_subst-bd"/>
</dbReference>
<dbReference type="PRINTS" id="PR00039">
    <property type="entry name" value="HTHLYSR"/>
</dbReference>
<organism evidence="6 7">
    <name type="scientific">Arthrobacter deserti</name>
    <dbReference type="NCBI Taxonomy" id="1742687"/>
    <lineage>
        <taxon>Bacteria</taxon>
        <taxon>Bacillati</taxon>
        <taxon>Actinomycetota</taxon>
        <taxon>Actinomycetes</taxon>
        <taxon>Micrococcales</taxon>
        <taxon>Micrococcaceae</taxon>
        <taxon>Arthrobacter</taxon>
    </lineage>
</organism>
<dbReference type="InterPro" id="IPR050389">
    <property type="entry name" value="LysR-type_TF"/>
</dbReference>
<feature type="non-terminal residue" evidence="6">
    <location>
        <position position="277"/>
    </location>
</feature>
<dbReference type="EMBL" id="JAAZSR010000270">
    <property type="protein sequence ID" value="NKX51636.1"/>
    <property type="molecule type" value="Genomic_DNA"/>
</dbReference>
<keyword evidence="7" id="KW-1185">Reference proteome</keyword>
<dbReference type="Gene3D" id="3.40.190.10">
    <property type="entry name" value="Periplasmic binding protein-like II"/>
    <property type="match status" value="2"/>
</dbReference>
<proteinExistence type="inferred from homology"/>
<dbReference type="PANTHER" id="PTHR30118:SF15">
    <property type="entry name" value="TRANSCRIPTIONAL REGULATORY PROTEIN"/>
    <property type="match status" value="1"/>
</dbReference>
<keyword evidence="2" id="KW-0805">Transcription regulation</keyword>
<dbReference type="Gene3D" id="1.10.10.10">
    <property type="entry name" value="Winged helix-like DNA-binding domain superfamily/Winged helix DNA-binding domain"/>
    <property type="match status" value="1"/>
</dbReference>
<name>A0ABX1JSB3_9MICC</name>
<evidence type="ECO:0000313" key="6">
    <source>
        <dbReference type="EMBL" id="NKX51636.1"/>
    </source>
</evidence>
<evidence type="ECO:0000313" key="7">
    <source>
        <dbReference type="Proteomes" id="UP000523795"/>
    </source>
</evidence>
<keyword evidence="4" id="KW-0804">Transcription</keyword>
<dbReference type="SUPFAM" id="SSF46785">
    <property type="entry name" value="Winged helix' DNA-binding domain"/>
    <property type="match status" value="1"/>
</dbReference>
<accession>A0ABX1JSB3</accession>
<reference evidence="6 7" key="1">
    <citation type="submission" date="2020-04" db="EMBL/GenBank/DDBJ databases">
        <authorList>
            <person name="Liu S."/>
        </authorList>
    </citation>
    <scope>NUCLEOTIDE SEQUENCE [LARGE SCALE GENOMIC DNA]</scope>
    <source>
        <strain evidence="6 7">CGMCC 1.15091</strain>
    </source>
</reference>
<dbReference type="PANTHER" id="PTHR30118">
    <property type="entry name" value="HTH-TYPE TRANSCRIPTIONAL REGULATOR LEUO-RELATED"/>
    <property type="match status" value="1"/>
</dbReference>
<evidence type="ECO:0000256" key="4">
    <source>
        <dbReference type="ARBA" id="ARBA00023163"/>
    </source>
</evidence>
<keyword evidence="3" id="KW-0238">DNA-binding</keyword>